<evidence type="ECO:0000313" key="14">
    <source>
        <dbReference type="Proteomes" id="UP000095200"/>
    </source>
</evidence>
<dbReference type="STRING" id="1592317.DPF_1269"/>
<feature type="transmembrane region" description="Helical" evidence="11">
    <location>
        <begin position="260"/>
        <end position="278"/>
    </location>
</feature>
<dbReference type="Pfam" id="PF00571">
    <property type="entry name" value="CBS"/>
    <property type="match status" value="1"/>
</dbReference>
<dbReference type="RefSeq" id="WP_069858172.1">
    <property type="nucleotide sequence ID" value="NZ_BDFE01000015.1"/>
</dbReference>
<dbReference type="InterPro" id="IPR001807">
    <property type="entry name" value="ClC"/>
</dbReference>
<evidence type="ECO:0000256" key="5">
    <source>
        <dbReference type="ARBA" id="ARBA00023065"/>
    </source>
</evidence>
<feature type="transmembrane region" description="Helical" evidence="11">
    <location>
        <begin position="298"/>
        <end position="317"/>
    </location>
</feature>
<keyword evidence="8" id="KW-0868">Chloride</keyword>
<dbReference type="InterPro" id="IPR000644">
    <property type="entry name" value="CBS_dom"/>
</dbReference>
<evidence type="ECO:0000256" key="6">
    <source>
        <dbReference type="ARBA" id="ARBA00023136"/>
    </source>
</evidence>
<dbReference type="SUPFAM" id="SSF81340">
    <property type="entry name" value="Clc chloride channel"/>
    <property type="match status" value="1"/>
</dbReference>
<accession>A0A194AEQ5</accession>
<feature type="transmembrane region" description="Helical" evidence="11">
    <location>
        <begin position="87"/>
        <end position="105"/>
    </location>
</feature>
<feature type="transmembrane region" description="Helical" evidence="11">
    <location>
        <begin position="185"/>
        <end position="203"/>
    </location>
</feature>
<dbReference type="Gene3D" id="3.10.580.10">
    <property type="entry name" value="CBS-domain"/>
    <property type="match status" value="1"/>
</dbReference>
<dbReference type="Proteomes" id="UP000095200">
    <property type="component" value="Unassembled WGS sequence"/>
</dbReference>
<comment type="caution">
    <text evidence="13">The sequence shown here is derived from an EMBL/GenBank/DDBJ whole genome shotgun (WGS) entry which is preliminary data.</text>
</comment>
<evidence type="ECO:0000256" key="2">
    <source>
        <dbReference type="ARBA" id="ARBA00022448"/>
    </source>
</evidence>
<dbReference type="CDD" id="cd00400">
    <property type="entry name" value="Voltage_gated_ClC"/>
    <property type="match status" value="1"/>
</dbReference>
<dbReference type="EMBL" id="BDFE01000015">
    <property type="protein sequence ID" value="GAU08557.1"/>
    <property type="molecule type" value="Genomic_DNA"/>
</dbReference>
<dbReference type="GO" id="GO:0034707">
    <property type="term" value="C:chloride channel complex"/>
    <property type="evidence" value="ECO:0007669"/>
    <property type="project" value="UniProtKB-KW"/>
</dbReference>
<evidence type="ECO:0000256" key="4">
    <source>
        <dbReference type="ARBA" id="ARBA00022989"/>
    </source>
</evidence>
<evidence type="ECO:0000256" key="9">
    <source>
        <dbReference type="ARBA" id="ARBA00023303"/>
    </source>
</evidence>
<dbReference type="InterPro" id="IPR014743">
    <property type="entry name" value="Cl-channel_core"/>
</dbReference>
<dbReference type="GO" id="GO:0005254">
    <property type="term" value="F:chloride channel activity"/>
    <property type="evidence" value="ECO:0007669"/>
    <property type="project" value="UniProtKB-KW"/>
</dbReference>
<dbReference type="PANTHER" id="PTHR43427">
    <property type="entry name" value="CHLORIDE CHANNEL PROTEIN CLC-E"/>
    <property type="match status" value="1"/>
</dbReference>
<dbReference type="AlphaFoldDB" id="A0A194AEQ5"/>
<evidence type="ECO:0000256" key="7">
    <source>
        <dbReference type="ARBA" id="ARBA00023173"/>
    </source>
</evidence>
<keyword evidence="14" id="KW-1185">Reference proteome</keyword>
<sequence length="608" mass="65389">MSPFVVLKPFAKIWNEAVRTYTSITNARWLILGVLVGMVSGIGAIIFFSSIEGIKFLLLHQAAGLNLPAPAGEEIFHAPSGSVYRPWLIPVFTTLVGLLSGWLTWKYLPDTRYSGTDGTDAMIKNFHQQSGLMRPIVPLLKAGIAVLNIATGGSAGREGPISLLGAGCGSWIAQKINLSAKERRILLLAGAAGGLGAIFRAPLGGALTAVEVIYREDFEAEAILPAVISSVVSYSLFTLVFGSEPIFGIPHFTFNDPRELPFYAILAVACAASGWFWIKTFTTVKYKIFWPMTDKLGFVWTMGIAGLLMGLIGWAFPQLLCGGYGWLELAILGKLTVGTMLAIVVGKAIATAIVLGSGISGGMFAPALFAGGLTGGMVGFTAHAYFPTIVTQPGAYVLVGMASFFAGVANAPIGPLIMVCELTKGYGLLAPLMLGSAICIVLARNFSLYENQVDNKFESPAHIQDATINLLEDLQVKDFYKPGLVTTLEEGTSFCAITDIIANTNEFYFPVRNAEDRITGILPVQNLRKVMFEDCLSDLLVAKDVAGKPVTLHTDDDLYTALMRFVDSGYGQIPVIDHDDPTRILGQLAREDVFAAYARTLKEISEKE</sequence>
<evidence type="ECO:0000256" key="1">
    <source>
        <dbReference type="ARBA" id="ARBA00004141"/>
    </source>
</evidence>
<organism evidence="13 14">
    <name type="scientific">Desulfoplanes formicivorans</name>
    <dbReference type="NCBI Taxonomy" id="1592317"/>
    <lineage>
        <taxon>Bacteria</taxon>
        <taxon>Pseudomonadati</taxon>
        <taxon>Thermodesulfobacteriota</taxon>
        <taxon>Desulfovibrionia</taxon>
        <taxon>Desulfovibrionales</taxon>
        <taxon>Desulfoplanaceae</taxon>
        <taxon>Desulfoplanes</taxon>
    </lineage>
</organism>
<keyword evidence="6 11" id="KW-0472">Membrane</keyword>
<keyword evidence="9" id="KW-0407">Ion channel</keyword>
<comment type="subcellular location">
    <subcellularLocation>
        <location evidence="1">Membrane</location>
        <topology evidence="1">Multi-pass membrane protein</topology>
    </subcellularLocation>
</comment>
<gene>
    <name evidence="13" type="ORF">DPF_1269</name>
</gene>
<dbReference type="SUPFAM" id="SSF54631">
    <property type="entry name" value="CBS-domain pair"/>
    <property type="match status" value="1"/>
</dbReference>
<reference evidence="14" key="1">
    <citation type="submission" date="2016-06" db="EMBL/GenBank/DDBJ databases">
        <title>Draft genome sequence of Desulfoplanes formicivorans strain Pf12B.</title>
        <authorList>
            <person name="Watanabe M."/>
            <person name="Kojima H."/>
            <person name="Fukui M."/>
        </authorList>
    </citation>
    <scope>NUCLEOTIDE SEQUENCE [LARGE SCALE GENOMIC DNA]</scope>
    <source>
        <strain evidence="14">Pf12B</strain>
    </source>
</reference>
<feature type="transmembrane region" description="Helical" evidence="11">
    <location>
        <begin position="425"/>
        <end position="443"/>
    </location>
</feature>
<feature type="domain" description="CBS" evidence="12">
    <location>
        <begin position="541"/>
        <end position="603"/>
    </location>
</feature>
<dbReference type="InterPro" id="IPR050368">
    <property type="entry name" value="ClC-type_chloride_channel"/>
</dbReference>
<keyword evidence="4 11" id="KW-1133">Transmembrane helix</keyword>
<evidence type="ECO:0000313" key="13">
    <source>
        <dbReference type="EMBL" id="GAU08557.1"/>
    </source>
</evidence>
<dbReference type="PROSITE" id="PS51371">
    <property type="entry name" value="CBS"/>
    <property type="match status" value="1"/>
</dbReference>
<evidence type="ECO:0000256" key="11">
    <source>
        <dbReference type="SAM" id="Phobius"/>
    </source>
</evidence>
<keyword evidence="7" id="KW-0869">Chloride channel</keyword>
<keyword evidence="5" id="KW-0406">Ion transport</keyword>
<dbReference type="PANTHER" id="PTHR43427:SF6">
    <property type="entry name" value="CHLORIDE CHANNEL PROTEIN CLC-E"/>
    <property type="match status" value="1"/>
</dbReference>
<protein>
    <submittedName>
        <fullName evidence="13">Chloride channel protein</fullName>
    </submittedName>
</protein>
<dbReference type="OrthoDB" id="9767361at2"/>
<keyword evidence="2" id="KW-0813">Transport</keyword>
<dbReference type="InterPro" id="IPR046342">
    <property type="entry name" value="CBS_dom_sf"/>
</dbReference>
<proteinExistence type="predicted"/>
<keyword evidence="3 11" id="KW-0812">Transmembrane</keyword>
<evidence type="ECO:0000256" key="3">
    <source>
        <dbReference type="ARBA" id="ARBA00022692"/>
    </source>
</evidence>
<evidence type="ECO:0000259" key="12">
    <source>
        <dbReference type="PROSITE" id="PS51371"/>
    </source>
</evidence>
<evidence type="ECO:0000256" key="10">
    <source>
        <dbReference type="PROSITE-ProRule" id="PRU00703"/>
    </source>
</evidence>
<feature type="transmembrane region" description="Helical" evidence="11">
    <location>
        <begin position="393"/>
        <end position="413"/>
    </location>
</feature>
<evidence type="ECO:0000256" key="8">
    <source>
        <dbReference type="ARBA" id="ARBA00023214"/>
    </source>
</evidence>
<dbReference type="Pfam" id="PF00654">
    <property type="entry name" value="Voltage_CLC"/>
    <property type="match status" value="1"/>
</dbReference>
<feature type="transmembrane region" description="Helical" evidence="11">
    <location>
        <begin position="367"/>
        <end position="386"/>
    </location>
</feature>
<feature type="transmembrane region" description="Helical" evidence="11">
    <location>
        <begin position="329"/>
        <end position="355"/>
    </location>
</feature>
<dbReference type="CDD" id="cd04613">
    <property type="entry name" value="CBS_pair_voltage-gated_CLC_bac"/>
    <property type="match status" value="1"/>
</dbReference>
<dbReference type="Gene3D" id="1.10.3080.10">
    <property type="entry name" value="Clc chloride channel"/>
    <property type="match status" value="1"/>
</dbReference>
<keyword evidence="10" id="KW-0129">CBS domain</keyword>
<name>A0A194AEQ5_9BACT</name>
<dbReference type="PRINTS" id="PR00762">
    <property type="entry name" value="CLCHANNEL"/>
</dbReference>
<feature type="transmembrane region" description="Helical" evidence="11">
    <location>
        <begin position="29"/>
        <end position="51"/>
    </location>
</feature>